<evidence type="ECO:0000256" key="11">
    <source>
        <dbReference type="ARBA" id="ARBA00049515"/>
    </source>
</evidence>
<protein>
    <recommendedName>
        <fullName evidence="3">threonine--tRNA ligase</fullName>
        <ecNumber evidence="3">6.1.1.3</ecNumber>
    </recommendedName>
    <alternativeName>
        <fullName evidence="10">Threonyl-tRNA synthetase</fullName>
    </alternativeName>
</protein>
<feature type="domain" description="Aminoacyl-transfer RNA synthetases class-II family profile" evidence="13">
    <location>
        <begin position="345"/>
        <end position="612"/>
    </location>
</feature>
<dbReference type="EMBL" id="MTYJ01000349">
    <property type="protein sequence ID" value="OWA53830.1"/>
    <property type="molecule type" value="Genomic_DNA"/>
</dbReference>
<keyword evidence="7" id="KW-0067">ATP-binding</keyword>
<comment type="catalytic activity">
    <reaction evidence="11">
        <text>tRNA(Thr) + L-threonine + ATP = L-threonyl-tRNA(Thr) + AMP + diphosphate + H(+)</text>
        <dbReference type="Rhea" id="RHEA:24624"/>
        <dbReference type="Rhea" id="RHEA-COMP:9670"/>
        <dbReference type="Rhea" id="RHEA-COMP:9704"/>
        <dbReference type="ChEBI" id="CHEBI:15378"/>
        <dbReference type="ChEBI" id="CHEBI:30616"/>
        <dbReference type="ChEBI" id="CHEBI:33019"/>
        <dbReference type="ChEBI" id="CHEBI:57926"/>
        <dbReference type="ChEBI" id="CHEBI:78442"/>
        <dbReference type="ChEBI" id="CHEBI:78534"/>
        <dbReference type="ChEBI" id="CHEBI:456215"/>
        <dbReference type="EC" id="6.1.1.3"/>
    </reaction>
</comment>
<dbReference type="InterPro" id="IPR012675">
    <property type="entry name" value="Beta-grasp_dom_sf"/>
</dbReference>
<dbReference type="Gene3D" id="3.30.930.10">
    <property type="entry name" value="Bira Bifunctional Protein, Domain 2"/>
    <property type="match status" value="1"/>
</dbReference>
<keyword evidence="6" id="KW-0547">Nucleotide-binding</keyword>
<proteinExistence type="inferred from homology"/>
<keyword evidence="8" id="KW-0648">Protein biosynthesis</keyword>
<dbReference type="InterPro" id="IPR012676">
    <property type="entry name" value="TGS-like"/>
</dbReference>
<dbReference type="InterPro" id="IPR004095">
    <property type="entry name" value="TGS"/>
</dbReference>
<dbReference type="PROSITE" id="PS50862">
    <property type="entry name" value="AA_TRNA_LIGASE_II"/>
    <property type="match status" value="1"/>
</dbReference>
<dbReference type="FunFam" id="3.30.930.10:FF:000009">
    <property type="entry name" value="Threonine--tRNA ligase 2, cytoplasmic"/>
    <property type="match status" value="1"/>
</dbReference>
<dbReference type="InterPro" id="IPR047246">
    <property type="entry name" value="ThrRS_anticodon"/>
</dbReference>
<dbReference type="InterPro" id="IPR006195">
    <property type="entry name" value="aa-tRNA-synth_II"/>
</dbReference>
<evidence type="ECO:0000256" key="6">
    <source>
        <dbReference type="ARBA" id="ARBA00022741"/>
    </source>
</evidence>
<dbReference type="CDD" id="cd01667">
    <property type="entry name" value="TGS_ThrRS"/>
    <property type="match status" value="1"/>
</dbReference>
<sequence>MADSEAAAATQNGEDVKKDPANAKQQKGSGDAKPKKSKENQGPNNNLELSPPPQYIEDRIKLWDKFKALRAVELAAKVPEPIQVTLPDGKVVEGQSWRTTPYEIAQGISQGLADNAVIARVNGELWDLDRPLEGSALVELLKFESEDGQQVFWHSSAHILGEAMERHYGGCLCYGPPIESGFYYDTFLEDRQVSSTDFPNLEVLVKQIVKEKQPFERLELKKEDLLEMFKYNPFKVRILNEKVDTPTTTVYRCGPLIDLCRGPHVRHTGKIKAMQVTKNSATYWEGKADAESLQRIYGISFPDTKGLKEWQHFQEEAAKRDHRKLGKEQELFFFHELSPGSCFFHPKGAHIYNTLVEWIRAEYRKRGFEEVISPNLYNSKLWEISGHWQHYADNMFSFDVEKEKFALKPMNCPGHCLIFGNRPRSWRELPYRMADFGVLHRNELSGTLTGLTRVRRFQQDDAHIFCTPDQIKQEIRGALDFLNNVYTILGFTFNLKLSTRPDKYLGELEVWNDAERQLEECLKEFGQPWQLNPGDGAFYGPKIDITIMDALRRHFQCATIQLDFQLPIRFDLKYNAHDGSNDKRPVIIHRAVLGSLERMIAILTESFGGKWPFWLSPRQCSVVPVAPPFEEYALKVRQALHDAGFVCDYDHDTGATMNKKIRSAQLDQYNFIMVVGEKEQENGTMNVRTRDNKVHGEFSIADVVERFKKLKESKTNNPDDF</sequence>
<evidence type="ECO:0000256" key="5">
    <source>
        <dbReference type="ARBA" id="ARBA00022598"/>
    </source>
</evidence>
<dbReference type="InterPro" id="IPR012947">
    <property type="entry name" value="tRNA_SAD"/>
</dbReference>
<dbReference type="NCBIfam" id="TIGR00418">
    <property type="entry name" value="thrS"/>
    <property type="match status" value="1"/>
</dbReference>
<evidence type="ECO:0000256" key="4">
    <source>
        <dbReference type="ARBA" id="ARBA00022490"/>
    </source>
</evidence>
<dbReference type="SUPFAM" id="SSF55681">
    <property type="entry name" value="Class II aaRS and biotin synthetases"/>
    <property type="match status" value="1"/>
</dbReference>
<evidence type="ECO:0000256" key="12">
    <source>
        <dbReference type="SAM" id="MobiDB-lite"/>
    </source>
</evidence>
<dbReference type="FunFam" id="3.30.980.10:FF:000003">
    <property type="entry name" value="Threonine--tRNA ligase, cytoplasmic"/>
    <property type="match status" value="1"/>
</dbReference>
<dbReference type="InterPro" id="IPR045864">
    <property type="entry name" value="aa-tRNA-synth_II/BPL/LPL"/>
</dbReference>
<keyword evidence="16" id="KW-1185">Reference proteome</keyword>
<dbReference type="FunFam" id="3.40.50.800:FF:000003">
    <property type="entry name" value="Threonine--tRNA ligase 2, cytoplasmic"/>
    <property type="match status" value="1"/>
</dbReference>
<evidence type="ECO:0000313" key="16">
    <source>
        <dbReference type="Proteomes" id="UP000192578"/>
    </source>
</evidence>
<keyword evidence="9" id="KW-0030">Aminoacyl-tRNA synthetase</keyword>
<dbReference type="EC" id="6.1.1.3" evidence="3"/>
<dbReference type="GO" id="GO:0006435">
    <property type="term" value="P:threonyl-tRNA aminoacylation"/>
    <property type="evidence" value="ECO:0007669"/>
    <property type="project" value="InterPro"/>
</dbReference>
<evidence type="ECO:0000256" key="2">
    <source>
        <dbReference type="ARBA" id="ARBA00008226"/>
    </source>
</evidence>
<dbReference type="GO" id="GO:0005739">
    <property type="term" value="C:mitochondrion"/>
    <property type="evidence" value="ECO:0007669"/>
    <property type="project" value="TreeGrafter"/>
</dbReference>
<dbReference type="PRINTS" id="PR01047">
    <property type="entry name" value="TRNASYNTHTHR"/>
</dbReference>
<feature type="region of interest" description="Disordered" evidence="12">
    <location>
        <begin position="1"/>
        <end position="53"/>
    </location>
</feature>
<dbReference type="Pfam" id="PF02824">
    <property type="entry name" value="TGS"/>
    <property type="match status" value="1"/>
</dbReference>
<dbReference type="InterPro" id="IPR033728">
    <property type="entry name" value="ThrRS_core"/>
</dbReference>
<keyword evidence="5 15" id="KW-0436">Ligase</keyword>
<organism evidence="15 16">
    <name type="scientific">Hypsibius exemplaris</name>
    <name type="common">Freshwater tardigrade</name>
    <dbReference type="NCBI Taxonomy" id="2072580"/>
    <lineage>
        <taxon>Eukaryota</taxon>
        <taxon>Metazoa</taxon>
        <taxon>Ecdysozoa</taxon>
        <taxon>Tardigrada</taxon>
        <taxon>Eutardigrada</taxon>
        <taxon>Parachela</taxon>
        <taxon>Hypsibioidea</taxon>
        <taxon>Hypsibiidae</taxon>
        <taxon>Hypsibius</taxon>
    </lineage>
</organism>
<dbReference type="SUPFAM" id="SSF52954">
    <property type="entry name" value="Class II aaRS ABD-related"/>
    <property type="match status" value="1"/>
</dbReference>
<feature type="domain" description="TGS" evidence="14">
    <location>
        <begin position="78"/>
        <end position="142"/>
    </location>
</feature>
<evidence type="ECO:0000256" key="10">
    <source>
        <dbReference type="ARBA" id="ARBA00031900"/>
    </source>
</evidence>
<dbReference type="Pfam" id="PF07973">
    <property type="entry name" value="tRNA_SAD"/>
    <property type="match status" value="1"/>
</dbReference>
<dbReference type="Gene3D" id="3.30.980.10">
    <property type="entry name" value="Threonyl-trna Synthetase, Chain A, domain 2"/>
    <property type="match status" value="1"/>
</dbReference>
<dbReference type="PANTHER" id="PTHR11451">
    <property type="entry name" value="THREONINE-TRNA LIGASE"/>
    <property type="match status" value="1"/>
</dbReference>
<feature type="compositionally biased region" description="Basic and acidic residues" evidence="12">
    <location>
        <begin position="30"/>
        <end position="39"/>
    </location>
</feature>
<evidence type="ECO:0000256" key="1">
    <source>
        <dbReference type="ARBA" id="ARBA00004496"/>
    </source>
</evidence>
<evidence type="ECO:0000256" key="9">
    <source>
        <dbReference type="ARBA" id="ARBA00023146"/>
    </source>
</evidence>
<dbReference type="SUPFAM" id="SSF55186">
    <property type="entry name" value="ThrRS/AlaRS common domain"/>
    <property type="match status" value="1"/>
</dbReference>
<dbReference type="AlphaFoldDB" id="A0A9X6NH95"/>
<dbReference type="Gene3D" id="3.10.20.30">
    <property type="match status" value="1"/>
</dbReference>
<comment type="subcellular location">
    <subcellularLocation>
        <location evidence="1">Cytoplasm</location>
    </subcellularLocation>
</comment>
<comment type="caution">
    <text evidence="15">The sequence shown here is derived from an EMBL/GenBank/DDBJ whole genome shotgun (WGS) entry which is preliminary data.</text>
</comment>
<dbReference type="Gene3D" id="3.40.50.800">
    <property type="entry name" value="Anticodon-binding domain"/>
    <property type="match status" value="1"/>
</dbReference>
<dbReference type="HAMAP" id="MF_00184">
    <property type="entry name" value="Thr_tRNA_synth"/>
    <property type="match status" value="1"/>
</dbReference>
<evidence type="ECO:0000256" key="3">
    <source>
        <dbReference type="ARBA" id="ARBA00013163"/>
    </source>
</evidence>
<evidence type="ECO:0000313" key="15">
    <source>
        <dbReference type="EMBL" id="OWA53830.1"/>
    </source>
</evidence>
<dbReference type="CDD" id="cd00860">
    <property type="entry name" value="ThrRS_anticodon"/>
    <property type="match status" value="1"/>
</dbReference>
<reference evidence="16" key="1">
    <citation type="submission" date="2017-01" db="EMBL/GenBank/DDBJ databases">
        <title>Comparative genomics of anhydrobiosis in the tardigrade Hypsibius dujardini.</title>
        <authorList>
            <person name="Yoshida Y."/>
            <person name="Koutsovoulos G."/>
            <person name="Laetsch D."/>
            <person name="Stevens L."/>
            <person name="Kumar S."/>
            <person name="Horikawa D."/>
            <person name="Ishino K."/>
            <person name="Komine S."/>
            <person name="Tomita M."/>
            <person name="Blaxter M."/>
            <person name="Arakawa K."/>
        </authorList>
    </citation>
    <scope>NUCLEOTIDE SEQUENCE [LARGE SCALE GENOMIC DNA]</scope>
    <source>
        <strain evidence="16">Z151</strain>
    </source>
</reference>
<dbReference type="InterPro" id="IPR018163">
    <property type="entry name" value="Thr/Ala-tRNA-synth_IIc_edit"/>
</dbReference>
<evidence type="ECO:0000259" key="14">
    <source>
        <dbReference type="PROSITE" id="PS51880"/>
    </source>
</evidence>
<dbReference type="PANTHER" id="PTHR11451:SF46">
    <property type="entry name" value="THREONINE--TRNA LIGASE"/>
    <property type="match status" value="1"/>
</dbReference>
<dbReference type="GO" id="GO:0005524">
    <property type="term" value="F:ATP binding"/>
    <property type="evidence" value="ECO:0007669"/>
    <property type="project" value="UniProtKB-KW"/>
</dbReference>
<dbReference type="GO" id="GO:0004829">
    <property type="term" value="F:threonine-tRNA ligase activity"/>
    <property type="evidence" value="ECO:0007669"/>
    <property type="project" value="UniProtKB-EC"/>
</dbReference>
<dbReference type="PROSITE" id="PS51880">
    <property type="entry name" value="TGS"/>
    <property type="match status" value="1"/>
</dbReference>
<dbReference type="InterPro" id="IPR002320">
    <property type="entry name" value="Thr-tRNA-ligase_IIa"/>
</dbReference>
<dbReference type="Pfam" id="PF00587">
    <property type="entry name" value="tRNA-synt_2b"/>
    <property type="match status" value="1"/>
</dbReference>
<evidence type="ECO:0000256" key="8">
    <source>
        <dbReference type="ARBA" id="ARBA00022917"/>
    </source>
</evidence>
<dbReference type="SMART" id="SM00863">
    <property type="entry name" value="tRNA_SAD"/>
    <property type="match status" value="1"/>
</dbReference>
<name>A0A9X6NH95_HYPEX</name>
<dbReference type="FunFam" id="3.10.20.30:FF:000006">
    <property type="entry name" value="Threonine--tRNA ligase, cytoplasmic"/>
    <property type="match status" value="1"/>
</dbReference>
<dbReference type="InterPro" id="IPR004154">
    <property type="entry name" value="Anticodon-bd"/>
</dbReference>
<dbReference type="SUPFAM" id="SSF81271">
    <property type="entry name" value="TGS-like"/>
    <property type="match status" value="1"/>
</dbReference>
<evidence type="ECO:0000256" key="7">
    <source>
        <dbReference type="ARBA" id="ARBA00022840"/>
    </source>
</evidence>
<dbReference type="Proteomes" id="UP000192578">
    <property type="component" value="Unassembled WGS sequence"/>
</dbReference>
<accession>A0A9X6NH95</accession>
<dbReference type="CDD" id="cd00771">
    <property type="entry name" value="ThrRS_core"/>
    <property type="match status" value="1"/>
</dbReference>
<keyword evidence="4" id="KW-0963">Cytoplasm</keyword>
<dbReference type="Pfam" id="PF03129">
    <property type="entry name" value="HGTP_anticodon"/>
    <property type="match status" value="1"/>
</dbReference>
<gene>
    <name evidence="15" type="ORF">BV898_18252</name>
</gene>
<dbReference type="OrthoDB" id="5423599at2759"/>
<evidence type="ECO:0000259" key="13">
    <source>
        <dbReference type="PROSITE" id="PS50862"/>
    </source>
</evidence>
<dbReference type="InterPro" id="IPR002314">
    <property type="entry name" value="aa-tRNA-synt_IIb"/>
</dbReference>
<comment type="similarity">
    <text evidence="2">Belongs to the class-II aminoacyl-tRNA synthetase family.</text>
</comment>
<dbReference type="InterPro" id="IPR036621">
    <property type="entry name" value="Anticodon-bd_dom_sf"/>
</dbReference>